<comment type="caution">
    <text evidence="2">The sequence shown here is derived from an EMBL/GenBank/DDBJ whole genome shotgun (WGS) entry which is preliminary data.</text>
</comment>
<protein>
    <recommendedName>
        <fullName evidence="4">Lipoprotein</fullName>
    </recommendedName>
</protein>
<keyword evidence="1" id="KW-0732">Signal</keyword>
<dbReference type="OrthoDB" id="332676at2"/>
<reference evidence="2 3" key="1">
    <citation type="submission" date="2019-09" db="EMBL/GenBank/DDBJ databases">
        <title>Genomes of Cryomorphaceae.</title>
        <authorList>
            <person name="Bowman J.P."/>
        </authorList>
    </citation>
    <scope>NUCLEOTIDE SEQUENCE [LARGE SCALE GENOMIC DNA]</scope>
    <source>
        <strain evidence="2 3">KCTC 52047</strain>
    </source>
</reference>
<evidence type="ECO:0000256" key="1">
    <source>
        <dbReference type="SAM" id="SignalP"/>
    </source>
</evidence>
<evidence type="ECO:0008006" key="4">
    <source>
        <dbReference type="Google" id="ProtNLM"/>
    </source>
</evidence>
<gene>
    <name evidence="2" type="ORF">F3059_13310</name>
</gene>
<sequence>MNLTARFSLLSLVFLFASCALLMPQEKRQCYRKLKDFAKENWKFSNHDSILVEDSTLFHSVIKKGGISDCAVGMQPKEIKRIFGTPHEIVKLDYRSTKNVTQFYYYTMFCYPSVSEVKACNYYYFDFNENGECMSFGAGGVQKSH</sequence>
<proteinExistence type="predicted"/>
<accession>A0A6N6M496</accession>
<dbReference type="RefSeq" id="WP_151170102.1">
    <property type="nucleotide sequence ID" value="NZ_WACR01000013.1"/>
</dbReference>
<dbReference type="Proteomes" id="UP000435357">
    <property type="component" value="Unassembled WGS sequence"/>
</dbReference>
<dbReference type="PROSITE" id="PS51257">
    <property type="entry name" value="PROKAR_LIPOPROTEIN"/>
    <property type="match status" value="1"/>
</dbReference>
<name>A0A6N6M496_9FLAO</name>
<keyword evidence="3" id="KW-1185">Reference proteome</keyword>
<evidence type="ECO:0000313" key="2">
    <source>
        <dbReference type="EMBL" id="KAB1062049.1"/>
    </source>
</evidence>
<organism evidence="2 3">
    <name type="scientific">Salibacter halophilus</name>
    <dbReference type="NCBI Taxonomy" id="1803916"/>
    <lineage>
        <taxon>Bacteria</taxon>
        <taxon>Pseudomonadati</taxon>
        <taxon>Bacteroidota</taxon>
        <taxon>Flavobacteriia</taxon>
        <taxon>Flavobacteriales</taxon>
        <taxon>Salibacteraceae</taxon>
        <taxon>Salibacter</taxon>
    </lineage>
</organism>
<dbReference type="AlphaFoldDB" id="A0A6N6M496"/>
<dbReference type="EMBL" id="WACR01000013">
    <property type="protein sequence ID" value="KAB1062049.1"/>
    <property type="molecule type" value="Genomic_DNA"/>
</dbReference>
<evidence type="ECO:0000313" key="3">
    <source>
        <dbReference type="Proteomes" id="UP000435357"/>
    </source>
</evidence>
<feature type="chain" id="PRO_5026853303" description="Lipoprotein" evidence="1">
    <location>
        <begin position="23"/>
        <end position="145"/>
    </location>
</feature>
<feature type="signal peptide" evidence="1">
    <location>
        <begin position="1"/>
        <end position="22"/>
    </location>
</feature>